<feature type="domain" description="Retrovirus-related Pol polyprotein from transposon TNT 1-94-like beta-barrel" evidence="1">
    <location>
        <begin position="72"/>
        <end position="113"/>
    </location>
</feature>
<dbReference type="Pfam" id="PF22936">
    <property type="entry name" value="Pol_BBD"/>
    <property type="match status" value="1"/>
</dbReference>
<dbReference type="InterPro" id="IPR054722">
    <property type="entry name" value="PolX-like_BBD"/>
</dbReference>
<organism evidence="2 3">
    <name type="scientific">Vitis vinifera</name>
    <name type="common">Grape</name>
    <dbReference type="NCBI Taxonomy" id="29760"/>
    <lineage>
        <taxon>Eukaryota</taxon>
        <taxon>Viridiplantae</taxon>
        <taxon>Streptophyta</taxon>
        <taxon>Embryophyta</taxon>
        <taxon>Tracheophyta</taxon>
        <taxon>Spermatophyta</taxon>
        <taxon>Magnoliopsida</taxon>
        <taxon>eudicotyledons</taxon>
        <taxon>Gunneridae</taxon>
        <taxon>Pentapetalae</taxon>
        <taxon>rosids</taxon>
        <taxon>Vitales</taxon>
        <taxon>Vitaceae</taxon>
        <taxon>Viteae</taxon>
        <taxon>Vitis</taxon>
    </lineage>
</organism>
<proteinExistence type="predicted"/>
<name>A0A438C8S1_VITVI</name>
<gene>
    <name evidence="2" type="ORF">CK203_093796</name>
</gene>
<evidence type="ECO:0000313" key="2">
    <source>
        <dbReference type="EMBL" id="RVW19296.1"/>
    </source>
</evidence>
<comment type="caution">
    <text evidence="2">The sequence shown here is derived from an EMBL/GenBank/DDBJ whole genome shotgun (WGS) entry which is preliminary data.</text>
</comment>
<sequence>MPKGAWESKSTAKEKQFLLENCVNTVSLLEKSIKEHANNGDGRLKDLEKNEKALKSQMISDSRTSRVYDDSWIIDSSATDHMTSKSQLFHTYTLNPSNKKIAVANDSLATIVGTRLGEEDWTDKERKGLYHLESSQKASNNLSLSFLNSLNKIPFCCITYV</sequence>
<accession>A0A438C8S1</accession>
<protein>
    <recommendedName>
        <fullName evidence="1">Retrovirus-related Pol polyprotein from transposon TNT 1-94-like beta-barrel domain-containing protein</fullName>
    </recommendedName>
</protein>
<evidence type="ECO:0000313" key="3">
    <source>
        <dbReference type="Proteomes" id="UP000288805"/>
    </source>
</evidence>
<evidence type="ECO:0000259" key="1">
    <source>
        <dbReference type="Pfam" id="PF22936"/>
    </source>
</evidence>
<reference evidence="2 3" key="1">
    <citation type="journal article" date="2018" name="PLoS Genet.">
        <title>Population sequencing reveals clonal diversity and ancestral inbreeding in the grapevine cultivar Chardonnay.</title>
        <authorList>
            <person name="Roach M.J."/>
            <person name="Johnson D.L."/>
            <person name="Bohlmann J."/>
            <person name="van Vuuren H.J."/>
            <person name="Jones S.J."/>
            <person name="Pretorius I.S."/>
            <person name="Schmidt S.A."/>
            <person name="Borneman A.R."/>
        </authorList>
    </citation>
    <scope>NUCLEOTIDE SEQUENCE [LARGE SCALE GENOMIC DNA]</scope>
    <source>
        <strain evidence="3">cv. Chardonnay</strain>
        <tissue evidence="2">Leaf</tissue>
    </source>
</reference>
<dbReference type="EMBL" id="QGNW01002498">
    <property type="protein sequence ID" value="RVW19296.1"/>
    <property type="molecule type" value="Genomic_DNA"/>
</dbReference>
<dbReference type="AlphaFoldDB" id="A0A438C8S1"/>
<dbReference type="Proteomes" id="UP000288805">
    <property type="component" value="Unassembled WGS sequence"/>
</dbReference>